<evidence type="ECO:0000313" key="1">
    <source>
        <dbReference type="EMBL" id="KIJ42671.1"/>
    </source>
</evidence>
<gene>
    <name evidence="1" type="ORF">M422DRAFT_254110</name>
</gene>
<name>A0A0C9VWG6_SPHS4</name>
<dbReference type="EMBL" id="KN837128">
    <property type="protein sequence ID" value="KIJ42671.1"/>
    <property type="molecule type" value="Genomic_DNA"/>
</dbReference>
<dbReference type="AlphaFoldDB" id="A0A0C9VWG6"/>
<reference evidence="1 2" key="1">
    <citation type="submission" date="2014-06" db="EMBL/GenBank/DDBJ databases">
        <title>Evolutionary Origins and Diversification of the Mycorrhizal Mutualists.</title>
        <authorList>
            <consortium name="DOE Joint Genome Institute"/>
            <consortium name="Mycorrhizal Genomics Consortium"/>
            <person name="Kohler A."/>
            <person name="Kuo A."/>
            <person name="Nagy L.G."/>
            <person name="Floudas D."/>
            <person name="Copeland A."/>
            <person name="Barry K.W."/>
            <person name="Cichocki N."/>
            <person name="Veneault-Fourrey C."/>
            <person name="LaButti K."/>
            <person name="Lindquist E.A."/>
            <person name="Lipzen A."/>
            <person name="Lundell T."/>
            <person name="Morin E."/>
            <person name="Murat C."/>
            <person name="Riley R."/>
            <person name="Ohm R."/>
            <person name="Sun H."/>
            <person name="Tunlid A."/>
            <person name="Henrissat B."/>
            <person name="Grigoriev I.V."/>
            <person name="Hibbett D.S."/>
            <person name="Martin F."/>
        </authorList>
    </citation>
    <scope>NUCLEOTIDE SEQUENCE [LARGE SCALE GENOMIC DNA]</scope>
    <source>
        <strain evidence="1 2">SS14</strain>
    </source>
</reference>
<proteinExistence type="predicted"/>
<evidence type="ECO:0000313" key="2">
    <source>
        <dbReference type="Proteomes" id="UP000054279"/>
    </source>
</evidence>
<dbReference type="HOGENOM" id="CLU_1732639_0_0_1"/>
<accession>A0A0C9VWG6</accession>
<protein>
    <submittedName>
        <fullName evidence="1">Uncharacterized protein</fullName>
    </submittedName>
</protein>
<dbReference type="Proteomes" id="UP000054279">
    <property type="component" value="Unassembled WGS sequence"/>
</dbReference>
<organism evidence="1 2">
    <name type="scientific">Sphaerobolus stellatus (strain SS14)</name>
    <dbReference type="NCBI Taxonomy" id="990650"/>
    <lineage>
        <taxon>Eukaryota</taxon>
        <taxon>Fungi</taxon>
        <taxon>Dikarya</taxon>
        <taxon>Basidiomycota</taxon>
        <taxon>Agaricomycotina</taxon>
        <taxon>Agaricomycetes</taxon>
        <taxon>Phallomycetidae</taxon>
        <taxon>Geastrales</taxon>
        <taxon>Sphaerobolaceae</taxon>
        <taxon>Sphaerobolus</taxon>
    </lineage>
</organism>
<sequence>MERPNATLLRYKTARKWFFQRTDHTAHSPTLLGGISNIAIPKTMRPRVKLSSRLNMLLLGYGLADDGKVDLYTNYSLRDVRDRQSQEWPALSWAYSFVSKHATLSIPSVKDASTRRIHAVMSFPGICHHTPDIEQSLMLQSILFYNSIGPH</sequence>
<keyword evidence="2" id="KW-1185">Reference proteome</keyword>